<evidence type="ECO:0000256" key="7">
    <source>
        <dbReference type="ARBA" id="ARBA00023187"/>
    </source>
</evidence>
<accession>A0A1J1HQ60</accession>
<protein>
    <recommendedName>
        <fullName evidence="9">U5 small nuclear ribonucleoprotein TSSC4</fullName>
    </recommendedName>
</protein>
<evidence type="ECO:0000256" key="5">
    <source>
        <dbReference type="ARBA" id="ARBA00022664"/>
    </source>
</evidence>
<keyword evidence="8" id="KW-0539">Nucleus</keyword>
<organism evidence="12 13">
    <name type="scientific">Clunio marinus</name>
    <dbReference type="NCBI Taxonomy" id="568069"/>
    <lineage>
        <taxon>Eukaryota</taxon>
        <taxon>Metazoa</taxon>
        <taxon>Ecdysozoa</taxon>
        <taxon>Arthropoda</taxon>
        <taxon>Hexapoda</taxon>
        <taxon>Insecta</taxon>
        <taxon>Pterygota</taxon>
        <taxon>Neoptera</taxon>
        <taxon>Endopterygota</taxon>
        <taxon>Diptera</taxon>
        <taxon>Nematocera</taxon>
        <taxon>Chironomoidea</taxon>
        <taxon>Chironomidae</taxon>
        <taxon>Clunio</taxon>
    </lineage>
</organism>
<keyword evidence="6" id="KW-0747">Spliceosome</keyword>
<evidence type="ECO:0000256" key="8">
    <source>
        <dbReference type="ARBA" id="ARBA00023242"/>
    </source>
</evidence>
<dbReference type="STRING" id="568069.A0A1J1HQ60"/>
<comment type="subcellular location">
    <subcellularLocation>
        <location evidence="2">Cytoplasm</location>
    </subcellularLocation>
    <subcellularLocation>
        <location evidence="1">Nucleus</location>
    </subcellularLocation>
</comment>
<dbReference type="InterPro" id="IPR029338">
    <property type="entry name" value="TSSC4"/>
</dbReference>
<feature type="compositionally biased region" description="Basic and acidic residues" evidence="11">
    <location>
        <begin position="174"/>
        <end position="190"/>
    </location>
</feature>
<dbReference type="GO" id="GO:0005681">
    <property type="term" value="C:spliceosomal complex"/>
    <property type="evidence" value="ECO:0007669"/>
    <property type="project" value="UniProtKB-KW"/>
</dbReference>
<dbReference type="Proteomes" id="UP000183832">
    <property type="component" value="Unassembled WGS sequence"/>
</dbReference>
<keyword evidence="4" id="KW-0963">Cytoplasm</keyword>
<gene>
    <name evidence="12" type="ORF">CLUMA_CG003897</name>
</gene>
<reference evidence="12 13" key="1">
    <citation type="submission" date="2015-04" db="EMBL/GenBank/DDBJ databases">
        <authorList>
            <person name="Syromyatnikov M.Y."/>
            <person name="Popov V.N."/>
        </authorList>
    </citation>
    <scope>NUCLEOTIDE SEQUENCE [LARGE SCALE GENOMIC DNA]</scope>
</reference>
<evidence type="ECO:0000256" key="11">
    <source>
        <dbReference type="SAM" id="MobiDB-lite"/>
    </source>
</evidence>
<evidence type="ECO:0000313" key="12">
    <source>
        <dbReference type="EMBL" id="CRK90183.1"/>
    </source>
</evidence>
<evidence type="ECO:0000313" key="13">
    <source>
        <dbReference type="Proteomes" id="UP000183832"/>
    </source>
</evidence>
<comment type="similarity">
    <text evidence="3">Belongs to the TSSC4 family.</text>
</comment>
<dbReference type="GO" id="GO:0005737">
    <property type="term" value="C:cytoplasm"/>
    <property type="evidence" value="ECO:0007669"/>
    <property type="project" value="UniProtKB-SubCell"/>
</dbReference>
<dbReference type="AlphaFoldDB" id="A0A1J1HQ60"/>
<evidence type="ECO:0000256" key="10">
    <source>
        <dbReference type="ARBA" id="ARBA00045970"/>
    </source>
</evidence>
<dbReference type="PANTHER" id="PTHR13445:SF3">
    <property type="entry name" value="U5 SMALL NUCLEAR RIBONUCLEOPROTEIN TSSC4"/>
    <property type="match status" value="1"/>
</dbReference>
<evidence type="ECO:0000256" key="6">
    <source>
        <dbReference type="ARBA" id="ARBA00022728"/>
    </source>
</evidence>
<dbReference type="Pfam" id="PF15264">
    <property type="entry name" value="TSSC4"/>
    <property type="match status" value="1"/>
</dbReference>
<evidence type="ECO:0000256" key="3">
    <source>
        <dbReference type="ARBA" id="ARBA00010362"/>
    </source>
</evidence>
<feature type="region of interest" description="Disordered" evidence="11">
    <location>
        <begin position="26"/>
        <end position="63"/>
    </location>
</feature>
<dbReference type="OrthoDB" id="1906282at2759"/>
<evidence type="ECO:0000256" key="4">
    <source>
        <dbReference type="ARBA" id="ARBA00022490"/>
    </source>
</evidence>
<name>A0A1J1HQ60_9DIPT</name>
<keyword evidence="13" id="KW-1185">Reference proteome</keyword>
<proteinExistence type="inferred from homology"/>
<dbReference type="GO" id="GO:0008380">
    <property type="term" value="P:RNA splicing"/>
    <property type="evidence" value="ECO:0007669"/>
    <property type="project" value="UniProtKB-KW"/>
</dbReference>
<comment type="function">
    <text evidence="10">Protein associated with the U5 snRNP, during its maturation and its post-splicing recycling and which is required for spliceosomal tri-snRNP complex assembly in the nucleus. Has a molecular sequestering activity and transiently hinders SNRNP200 binding sites for constitutive splicing factors that intervene later during the assembly of the spliceosome and splicing. Together with its molecular sequestering activity, may also function as a molecular adapter and placeholder, coordinating the assembly of the U5 snRNP and its association with the U4/U6 di-snRNP.</text>
</comment>
<feature type="region of interest" description="Disordered" evidence="11">
    <location>
        <begin position="148"/>
        <end position="211"/>
    </location>
</feature>
<keyword evidence="5" id="KW-0507">mRNA processing</keyword>
<sequence>MEADFETKKKMLFASLENAEKNLQGTILEQKDNSGDLSYANQTRKRNRDEYTDKYKNRGSLFKRPNLPISKCLKSRKQPDYVKNPNKWQHYSLDDVSDTSERMNTSAAFSFLKEIEARKDSESVMNIDDENNTSKIVFKKSVRLKPKQQEIDPHLDTKKIQSTKIVMPEYVVGQKKEKPKRDRKPKDREQAGTSKLKLSHLDEELDDADEN</sequence>
<dbReference type="EMBL" id="CVRI01000017">
    <property type="protein sequence ID" value="CRK90183.1"/>
    <property type="molecule type" value="Genomic_DNA"/>
</dbReference>
<dbReference type="PANTHER" id="PTHR13445">
    <property type="entry name" value="TUMOR SUPPRESSING SUBTRANSFERABLE CANDIDATE 4 TSSC4"/>
    <property type="match status" value="1"/>
</dbReference>
<evidence type="ECO:0000256" key="9">
    <source>
        <dbReference type="ARBA" id="ARBA00035304"/>
    </source>
</evidence>
<dbReference type="GO" id="GO:0006397">
    <property type="term" value="P:mRNA processing"/>
    <property type="evidence" value="ECO:0007669"/>
    <property type="project" value="UniProtKB-KW"/>
</dbReference>
<evidence type="ECO:0000256" key="2">
    <source>
        <dbReference type="ARBA" id="ARBA00004496"/>
    </source>
</evidence>
<keyword evidence="7" id="KW-0508">mRNA splicing</keyword>
<feature type="compositionally biased region" description="Basic and acidic residues" evidence="11">
    <location>
        <begin position="148"/>
        <end position="159"/>
    </location>
</feature>
<evidence type="ECO:0000256" key="1">
    <source>
        <dbReference type="ARBA" id="ARBA00004123"/>
    </source>
</evidence>
<feature type="compositionally biased region" description="Basic and acidic residues" evidence="11">
    <location>
        <begin position="47"/>
        <end position="56"/>
    </location>
</feature>